<dbReference type="GO" id="GO:0016757">
    <property type="term" value="F:glycosyltransferase activity"/>
    <property type="evidence" value="ECO:0007669"/>
    <property type="project" value="UniProtKB-KW"/>
</dbReference>
<dbReference type="CDD" id="cd01908">
    <property type="entry name" value="YafJ"/>
    <property type="match status" value="1"/>
</dbReference>
<dbReference type="SUPFAM" id="SSF56235">
    <property type="entry name" value="N-terminal nucleophile aminohydrolases (Ntn hydrolases)"/>
    <property type="match status" value="1"/>
</dbReference>
<organism evidence="3 4">
    <name type="scientific">Comamonas guangdongensis</name>
    <dbReference type="NCBI Taxonomy" id="510515"/>
    <lineage>
        <taxon>Bacteria</taxon>
        <taxon>Pseudomonadati</taxon>
        <taxon>Pseudomonadota</taxon>
        <taxon>Betaproteobacteria</taxon>
        <taxon>Burkholderiales</taxon>
        <taxon>Comamonadaceae</taxon>
        <taxon>Comamonas</taxon>
    </lineage>
</organism>
<dbReference type="InterPro" id="IPR026869">
    <property type="entry name" value="EgtC-like"/>
</dbReference>
<evidence type="ECO:0000259" key="2">
    <source>
        <dbReference type="PROSITE" id="PS51278"/>
    </source>
</evidence>
<dbReference type="PANTHER" id="PTHR43187">
    <property type="entry name" value="GLUTAMINE AMIDOTRANSFERASE DUG3-RELATED"/>
    <property type="match status" value="1"/>
</dbReference>
<keyword evidence="4" id="KW-1185">Reference proteome</keyword>
<dbReference type="PROSITE" id="PS51278">
    <property type="entry name" value="GATASE_TYPE_2"/>
    <property type="match status" value="1"/>
</dbReference>
<dbReference type="PANTHER" id="PTHR43187:SF1">
    <property type="entry name" value="GLUTAMINE AMIDOTRANSFERASE DUG3-RELATED"/>
    <property type="match status" value="1"/>
</dbReference>
<proteinExistence type="predicted"/>
<dbReference type="Gene3D" id="3.60.20.10">
    <property type="entry name" value="Glutamine Phosphoribosylpyrophosphate, subunit 1, domain 1"/>
    <property type="match status" value="1"/>
</dbReference>
<gene>
    <name evidence="3" type="ORF">AB6724_00450</name>
</gene>
<keyword evidence="3" id="KW-0328">Glycosyltransferase</keyword>
<keyword evidence="3" id="KW-0808">Transferase</keyword>
<dbReference type="InterPro" id="IPR052373">
    <property type="entry name" value="Gamma-glu_amide_hydrolase"/>
</dbReference>
<dbReference type="Pfam" id="PF13230">
    <property type="entry name" value="GATase_4"/>
    <property type="match status" value="1"/>
</dbReference>
<dbReference type="EMBL" id="JBFYGN010000001">
    <property type="protein sequence ID" value="MEX8191303.1"/>
    <property type="molecule type" value="Genomic_DNA"/>
</dbReference>
<sequence>MCRWLAYTGNPVSLETMLFHARHSLIDQSLHSRLGATTTNGDGFGLGWYQHPHDMPFRYRSIQPAWRDHNLRELARAISAPMFLAHVRAATHTPVQETNCHPFRHRRWMFMHNGMIEDFPLVRRDLLVAIDPQLFASLEGSTDSETMFLLAMTFGLERDPVPAIARMAGFVEATARRYGIAHPLSMTVCASDGEQLVAVRYASEGQSPRSLYHSTSFKHLHALYPDDPRIAAVGDDAYLIVSEPLVDLPQAWAQVPESTAIVVRDAQVDYLPFAPIQAL</sequence>
<name>A0ABV3ZQW9_9BURK</name>
<keyword evidence="1 3" id="KW-0315">Glutamine amidotransferase</keyword>
<evidence type="ECO:0000313" key="3">
    <source>
        <dbReference type="EMBL" id="MEX8191303.1"/>
    </source>
</evidence>
<dbReference type="Proteomes" id="UP001561046">
    <property type="component" value="Unassembled WGS sequence"/>
</dbReference>
<evidence type="ECO:0000256" key="1">
    <source>
        <dbReference type="ARBA" id="ARBA00022962"/>
    </source>
</evidence>
<evidence type="ECO:0000313" key="4">
    <source>
        <dbReference type="Proteomes" id="UP001561046"/>
    </source>
</evidence>
<dbReference type="RefSeq" id="WP_369336533.1">
    <property type="nucleotide sequence ID" value="NZ_JBFYGN010000001.1"/>
</dbReference>
<dbReference type="InterPro" id="IPR017932">
    <property type="entry name" value="GATase_2_dom"/>
</dbReference>
<comment type="caution">
    <text evidence="3">The sequence shown here is derived from an EMBL/GenBank/DDBJ whole genome shotgun (WGS) entry which is preliminary data.</text>
</comment>
<feature type="domain" description="Glutamine amidotransferase type-2" evidence="2">
    <location>
        <begin position="2"/>
        <end position="279"/>
    </location>
</feature>
<reference evidence="3 4" key="1">
    <citation type="journal article" date="2013" name="Int. J. Syst. Evol. Microbiol.">
        <title>Comamonas guangdongensis sp. nov., isolated from subterranean forest sediment, and emended description of the genus Comamonas.</title>
        <authorList>
            <person name="Zhang J."/>
            <person name="Wang Y."/>
            <person name="Zhou S."/>
            <person name="Wu C."/>
            <person name="He J."/>
            <person name="Li F."/>
        </authorList>
    </citation>
    <scope>NUCLEOTIDE SEQUENCE [LARGE SCALE GENOMIC DNA]</scope>
    <source>
        <strain evidence="3 4">CCTCC AB2011133</strain>
    </source>
</reference>
<protein>
    <submittedName>
        <fullName evidence="3">Class II glutamine amidotransferase</fullName>
        <ecNumber evidence="3">2.4.2.-</ecNumber>
    </submittedName>
</protein>
<dbReference type="InterPro" id="IPR029055">
    <property type="entry name" value="Ntn_hydrolases_N"/>
</dbReference>
<accession>A0ABV3ZQW9</accession>
<dbReference type="EC" id="2.4.2.-" evidence="3"/>